<dbReference type="PANTHER" id="PTHR43372">
    <property type="entry name" value="FATTY-ACID AMIDE HYDROLASE"/>
    <property type="match status" value="1"/>
</dbReference>
<evidence type="ECO:0000259" key="1">
    <source>
        <dbReference type="Pfam" id="PF01425"/>
    </source>
</evidence>
<accession>A0A3N1KVP8</accession>
<dbReference type="AlphaFoldDB" id="A0A3N1KVP8"/>
<name>A0A3N1KVP8_9PROT</name>
<dbReference type="OrthoDB" id="9811471at2"/>
<proteinExistence type="predicted"/>
<evidence type="ECO:0000313" key="2">
    <source>
        <dbReference type="EMBL" id="ROP83327.1"/>
    </source>
</evidence>
<dbReference type="InterPro" id="IPR023631">
    <property type="entry name" value="Amidase_dom"/>
</dbReference>
<dbReference type="InterPro" id="IPR020556">
    <property type="entry name" value="Amidase_CS"/>
</dbReference>
<dbReference type="Pfam" id="PF01425">
    <property type="entry name" value="Amidase"/>
    <property type="match status" value="1"/>
</dbReference>
<dbReference type="Gene3D" id="3.90.1300.10">
    <property type="entry name" value="Amidase signature (AS) domain"/>
    <property type="match status" value="1"/>
</dbReference>
<organism evidence="2 3">
    <name type="scientific">Stella humosa</name>
    <dbReference type="NCBI Taxonomy" id="94"/>
    <lineage>
        <taxon>Bacteria</taxon>
        <taxon>Pseudomonadati</taxon>
        <taxon>Pseudomonadota</taxon>
        <taxon>Alphaproteobacteria</taxon>
        <taxon>Rhodospirillales</taxon>
        <taxon>Stellaceae</taxon>
        <taxon>Stella</taxon>
    </lineage>
</organism>
<dbReference type="RefSeq" id="WP_123694470.1">
    <property type="nucleotide sequence ID" value="NZ_AP019700.1"/>
</dbReference>
<keyword evidence="3" id="KW-1185">Reference proteome</keyword>
<reference evidence="2 3" key="1">
    <citation type="submission" date="2018-11" db="EMBL/GenBank/DDBJ databases">
        <title>Genomic Encyclopedia of Type Strains, Phase IV (KMG-IV): sequencing the most valuable type-strain genomes for metagenomic binning, comparative biology and taxonomic classification.</title>
        <authorList>
            <person name="Goeker M."/>
        </authorList>
    </citation>
    <scope>NUCLEOTIDE SEQUENCE [LARGE SCALE GENOMIC DNA]</scope>
    <source>
        <strain evidence="2 3">DSM 5900</strain>
    </source>
</reference>
<dbReference type="SUPFAM" id="SSF75304">
    <property type="entry name" value="Amidase signature (AS) enzymes"/>
    <property type="match status" value="1"/>
</dbReference>
<dbReference type="PROSITE" id="PS00571">
    <property type="entry name" value="AMIDASES"/>
    <property type="match status" value="1"/>
</dbReference>
<dbReference type="NCBIfam" id="NF005687">
    <property type="entry name" value="PRK07487.1"/>
    <property type="match status" value="1"/>
</dbReference>
<dbReference type="InterPro" id="IPR036928">
    <property type="entry name" value="AS_sf"/>
</dbReference>
<comment type="caution">
    <text evidence="2">The sequence shown here is derived from an EMBL/GenBank/DDBJ whole genome shotgun (WGS) entry which is preliminary data.</text>
</comment>
<evidence type="ECO:0000313" key="3">
    <source>
        <dbReference type="Proteomes" id="UP000278222"/>
    </source>
</evidence>
<dbReference type="GO" id="GO:0012505">
    <property type="term" value="C:endomembrane system"/>
    <property type="evidence" value="ECO:0007669"/>
    <property type="project" value="TreeGrafter"/>
</dbReference>
<sequence length="478" mass="50477">MTAGSSDKLWKLDGVELAWLIRSRQVSAREVTQACLDRLDAVNPQINAVVLALHDEALAEADAADRAVARGDELGPLHGVPVTTKVNTDQRGCPTDNGIVAFKDLVATEDSPVVANLRKAGAVVIGRTNTPGFSMRWFTDNDLHGLTKNPWRGDITAGGSSGGAGSAIAAGIGPISQGNDIAGSIRYPAYCNGVTGIRPTFGRVPSFNGTAKGTRPISSQLMAVNGPLARRIRDLRVAFQALSAGDPRDPRWVGVPFAGPPVTRPIRVAMVVDPAGLGVHPAVADGIRRAGQVLADAGYVVEEVEPPRFGEAAQLWAAIGNDDVMAQLAPPAEQYGDQGIKTSVKLWMAQGQAETDPAVRFAAFRQALATREKILGEWQMFFEDRPIVLAPVSAEPPYPHDADLIGVEAMGRMFTAQRAQLAVSVLGLPGVSVPVGLHDGIPIGVQVVAGRYREDLCLDAAEIIEARCGLSTPIDPRA</sequence>
<dbReference type="PANTHER" id="PTHR43372:SF4">
    <property type="entry name" value="FATTY-ACID AMIDE HYDROLASE 2"/>
    <property type="match status" value="1"/>
</dbReference>
<dbReference type="Proteomes" id="UP000278222">
    <property type="component" value="Unassembled WGS sequence"/>
</dbReference>
<gene>
    <name evidence="2" type="ORF">EDC65_4860</name>
</gene>
<feature type="domain" description="Amidase" evidence="1">
    <location>
        <begin position="30"/>
        <end position="458"/>
    </location>
</feature>
<protein>
    <submittedName>
        <fullName evidence="2">Amidase</fullName>
    </submittedName>
</protein>
<dbReference type="InterPro" id="IPR052739">
    <property type="entry name" value="FAAH2"/>
</dbReference>
<dbReference type="EMBL" id="RJKX01000017">
    <property type="protein sequence ID" value="ROP83327.1"/>
    <property type="molecule type" value="Genomic_DNA"/>
</dbReference>